<keyword evidence="4" id="KW-0804">Transcription</keyword>
<dbReference type="GO" id="GO:0006355">
    <property type="term" value="P:regulation of DNA-templated transcription"/>
    <property type="evidence" value="ECO:0007669"/>
    <property type="project" value="InterPro"/>
</dbReference>
<keyword evidence="6" id="KW-1133">Transmembrane helix</keyword>
<dbReference type="Pfam" id="PF02365">
    <property type="entry name" value="NAM"/>
    <property type="match status" value="1"/>
</dbReference>
<reference evidence="8" key="2">
    <citation type="submission" date="2023-04" db="EMBL/GenBank/DDBJ databases">
        <authorList>
            <person name="Bruccoleri R.E."/>
            <person name="Oakeley E.J."/>
            <person name="Faust A.-M."/>
            <person name="Dessus-Babus S."/>
            <person name="Altorfer M."/>
            <person name="Burckhardt D."/>
            <person name="Oertli M."/>
            <person name="Naumann U."/>
            <person name="Petersen F."/>
            <person name="Wong J."/>
        </authorList>
    </citation>
    <scope>NUCLEOTIDE SEQUENCE</scope>
    <source>
        <strain evidence="8">GSM-AAB239-AS_SAM_17_03QT</strain>
        <tissue evidence="8">Leaf</tissue>
    </source>
</reference>
<dbReference type="Gene3D" id="2.170.150.80">
    <property type="entry name" value="NAC domain"/>
    <property type="match status" value="1"/>
</dbReference>
<evidence type="ECO:0000256" key="1">
    <source>
        <dbReference type="ARBA" id="ARBA00004123"/>
    </source>
</evidence>
<dbReference type="GO" id="GO:0005634">
    <property type="term" value="C:nucleus"/>
    <property type="evidence" value="ECO:0007669"/>
    <property type="project" value="UniProtKB-SubCell"/>
</dbReference>
<dbReference type="FunFam" id="2.170.150.80:FF:000002">
    <property type="entry name" value="Nac domain-containing protein 86"/>
    <property type="match status" value="1"/>
</dbReference>
<sequence length="465" mass="52772">METLSAFCLPPGFGFHPTDVELVSHYLRRKILGLKIDFEVIPEVDIYKHEPWDLPARCHVPTRDSKWHFFTSRDKKYPNGSRSNRATEAGYWKSTGKDRNIRSNNRVIGTKKTLVFHKGRPPCGKRTEWIMHEYYINENECKAVPDGKGSYVLCRVTKRLSEGENVYPQTDDVYHCEKQPKDMTAVAPPKESSSPSENVEDIEKWFTELFDPNFSPMSTLTEVKTEPKISQAGRGSLAPKQEVLDSCFPPEFSEDLYLLPPGENLYGMLQQSEYQNFDAYGDFDIGSLDPLGESYTLTENHHDVFFQANDEMEIASAYAANNNNSDSEIQLRQRRVKPVTSMSQQRIKLQASKMETRNGKSLSKTIEIVDRGVHLDSYNGNQLNVIPETLSDASGAIRPLRNSGGMSWFRRVTGLPNFLGWRSSATTNCFFLSACMMMGAGALVSYFILRDARHFLGSFSAMELQ</sequence>
<comment type="subcellular location">
    <subcellularLocation>
        <location evidence="1">Nucleus</location>
    </subcellularLocation>
</comment>
<name>A0AAX6DZC5_IRIPA</name>
<keyword evidence="5" id="KW-0539">Nucleus</keyword>
<dbReference type="GO" id="GO:0003677">
    <property type="term" value="F:DNA binding"/>
    <property type="evidence" value="ECO:0007669"/>
    <property type="project" value="UniProtKB-KW"/>
</dbReference>
<dbReference type="PANTHER" id="PTHR31744:SF235">
    <property type="entry name" value="NAC DOMAIN-CONTAINING PROTEIN"/>
    <property type="match status" value="1"/>
</dbReference>
<dbReference type="SUPFAM" id="SSF101941">
    <property type="entry name" value="NAC domain"/>
    <property type="match status" value="1"/>
</dbReference>
<dbReference type="Proteomes" id="UP001140949">
    <property type="component" value="Unassembled WGS sequence"/>
</dbReference>
<evidence type="ECO:0000256" key="6">
    <source>
        <dbReference type="SAM" id="Phobius"/>
    </source>
</evidence>
<reference evidence="8" key="1">
    <citation type="journal article" date="2023" name="GigaByte">
        <title>Genome assembly of the bearded iris, Iris pallida Lam.</title>
        <authorList>
            <person name="Bruccoleri R.E."/>
            <person name="Oakeley E.J."/>
            <person name="Faust A.M.E."/>
            <person name="Altorfer M."/>
            <person name="Dessus-Babus S."/>
            <person name="Burckhardt D."/>
            <person name="Oertli M."/>
            <person name="Naumann U."/>
            <person name="Petersen F."/>
            <person name="Wong J."/>
        </authorList>
    </citation>
    <scope>NUCLEOTIDE SEQUENCE</scope>
    <source>
        <strain evidence="8">GSM-AAB239-AS_SAM_17_03QT</strain>
    </source>
</reference>
<keyword evidence="6" id="KW-0472">Membrane</keyword>
<feature type="domain" description="NAC" evidence="7">
    <location>
        <begin position="9"/>
        <end position="159"/>
    </location>
</feature>
<dbReference type="AlphaFoldDB" id="A0AAX6DZC5"/>
<evidence type="ECO:0000313" key="8">
    <source>
        <dbReference type="EMBL" id="KAJ6797126.1"/>
    </source>
</evidence>
<keyword evidence="2" id="KW-0805">Transcription regulation</keyword>
<feature type="transmembrane region" description="Helical" evidence="6">
    <location>
        <begin position="430"/>
        <end position="449"/>
    </location>
</feature>
<keyword evidence="9" id="KW-1185">Reference proteome</keyword>
<dbReference type="InterPro" id="IPR036093">
    <property type="entry name" value="NAC_dom_sf"/>
</dbReference>
<evidence type="ECO:0000256" key="4">
    <source>
        <dbReference type="ARBA" id="ARBA00023163"/>
    </source>
</evidence>
<evidence type="ECO:0000259" key="7">
    <source>
        <dbReference type="PROSITE" id="PS51005"/>
    </source>
</evidence>
<dbReference type="PROSITE" id="PS51005">
    <property type="entry name" value="NAC"/>
    <property type="match status" value="1"/>
</dbReference>
<comment type="caution">
    <text evidence="8">The sequence shown here is derived from an EMBL/GenBank/DDBJ whole genome shotgun (WGS) entry which is preliminary data.</text>
</comment>
<evidence type="ECO:0000313" key="9">
    <source>
        <dbReference type="Proteomes" id="UP001140949"/>
    </source>
</evidence>
<dbReference type="PANTHER" id="PTHR31744">
    <property type="entry name" value="PROTEIN CUP-SHAPED COTYLEDON 2-RELATED"/>
    <property type="match status" value="1"/>
</dbReference>
<accession>A0AAX6DZC5</accession>
<dbReference type="EMBL" id="JANAVB010041017">
    <property type="protein sequence ID" value="KAJ6797126.1"/>
    <property type="molecule type" value="Genomic_DNA"/>
</dbReference>
<protein>
    <submittedName>
        <fullName evidence="8">NAC domain-containing protein 74-like</fullName>
    </submittedName>
</protein>
<organism evidence="8 9">
    <name type="scientific">Iris pallida</name>
    <name type="common">Sweet iris</name>
    <dbReference type="NCBI Taxonomy" id="29817"/>
    <lineage>
        <taxon>Eukaryota</taxon>
        <taxon>Viridiplantae</taxon>
        <taxon>Streptophyta</taxon>
        <taxon>Embryophyta</taxon>
        <taxon>Tracheophyta</taxon>
        <taxon>Spermatophyta</taxon>
        <taxon>Magnoliopsida</taxon>
        <taxon>Liliopsida</taxon>
        <taxon>Asparagales</taxon>
        <taxon>Iridaceae</taxon>
        <taxon>Iridoideae</taxon>
        <taxon>Irideae</taxon>
        <taxon>Iris</taxon>
    </lineage>
</organism>
<evidence type="ECO:0000256" key="3">
    <source>
        <dbReference type="ARBA" id="ARBA00023125"/>
    </source>
</evidence>
<keyword evidence="3" id="KW-0238">DNA-binding</keyword>
<dbReference type="InterPro" id="IPR003441">
    <property type="entry name" value="NAC-dom"/>
</dbReference>
<evidence type="ECO:0000256" key="2">
    <source>
        <dbReference type="ARBA" id="ARBA00023015"/>
    </source>
</evidence>
<keyword evidence="6" id="KW-0812">Transmembrane</keyword>
<proteinExistence type="predicted"/>
<gene>
    <name evidence="8" type="ORF">M6B38_110180</name>
</gene>
<evidence type="ECO:0000256" key="5">
    <source>
        <dbReference type="ARBA" id="ARBA00023242"/>
    </source>
</evidence>